<sequence length="186" mass="21686">MLNNKGTTILETERLILRRFREDDAIGMYENWASDAEVTKYLTWQTHRNVEDSKEIINLWIKDYHKKEVYQWAIQLKDSNKIIGSISLLDVDDNNENCELGYCIGRLFWNKGIVTEAALAVIEFAFKDVGFKRITARHDIDNPASGRVMEKCGLKYEGTLRKILKNNKGKLVDCKYYSIIMEDYFG</sequence>
<evidence type="ECO:0000259" key="1">
    <source>
        <dbReference type="PROSITE" id="PS51186"/>
    </source>
</evidence>
<dbReference type="AlphaFoldDB" id="A0A0A0I6Z4"/>
<reference evidence="2 3" key="1">
    <citation type="submission" date="2014-01" db="EMBL/GenBank/DDBJ databases">
        <title>Plasmidome dynamics in the species complex Clostridium novyi sensu lato converts strains of independent lineages into distinctly different pathogens.</title>
        <authorList>
            <person name="Skarin H."/>
            <person name="Segerman B."/>
        </authorList>
    </citation>
    <scope>NUCLEOTIDE SEQUENCE [LARGE SCALE GENOMIC DNA]</scope>
    <source>
        <strain evidence="2 3">4552</strain>
    </source>
</reference>
<dbReference type="InterPro" id="IPR016181">
    <property type="entry name" value="Acyl_CoA_acyltransferase"/>
</dbReference>
<dbReference type="EMBL" id="JENJ01000024">
    <property type="protein sequence ID" value="KGM96348.1"/>
    <property type="molecule type" value="Genomic_DNA"/>
</dbReference>
<dbReference type="GO" id="GO:0016747">
    <property type="term" value="F:acyltransferase activity, transferring groups other than amino-acyl groups"/>
    <property type="evidence" value="ECO:0007669"/>
    <property type="project" value="InterPro"/>
</dbReference>
<name>A0A0A0I6Z4_CLONO</name>
<accession>A0A0A0I6Z4</accession>
<dbReference type="RefSeq" id="WP_039255062.1">
    <property type="nucleotide sequence ID" value="NZ_JENJ01000024.1"/>
</dbReference>
<dbReference type="InterPro" id="IPR000182">
    <property type="entry name" value="GNAT_dom"/>
</dbReference>
<dbReference type="SUPFAM" id="SSF55729">
    <property type="entry name" value="Acyl-CoA N-acyltransferases (Nat)"/>
    <property type="match status" value="1"/>
</dbReference>
<dbReference type="PANTHER" id="PTHR43792">
    <property type="entry name" value="GNAT FAMILY, PUTATIVE (AFU_ORTHOLOGUE AFUA_3G00765)-RELATED-RELATED"/>
    <property type="match status" value="1"/>
</dbReference>
<dbReference type="Pfam" id="PF13302">
    <property type="entry name" value="Acetyltransf_3"/>
    <property type="match status" value="1"/>
</dbReference>
<keyword evidence="2" id="KW-0808">Transferase</keyword>
<evidence type="ECO:0000313" key="2">
    <source>
        <dbReference type="EMBL" id="KGM96348.1"/>
    </source>
</evidence>
<protein>
    <submittedName>
        <fullName evidence="2">GNAT family acetyltransferase</fullName>
    </submittedName>
</protein>
<gene>
    <name evidence="2" type="ORF">Z968_06900</name>
</gene>
<proteinExistence type="predicted"/>
<dbReference type="OrthoDB" id="9785602at2"/>
<feature type="domain" description="N-acetyltransferase" evidence="1">
    <location>
        <begin position="15"/>
        <end position="186"/>
    </location>
</feature>
<organism evidence="2 3">
    <name type="scientific">Clostridium novyi A str. 4552</name>
    <dbReference type="NCBI Taxonomy" id="1444289"/>
    <lineage>
        <taxon>Bacteria</taxon>
        <taxon>Bacillati</taxon>
        <taxon>Bacillota</taxon>
        <taxon>Clostridia</taxon>
        <taxon>Eubacteriales</taxon>
        <taxon>Clostridiaceae</taxon>
        <taxon>Clostridium</taxon>
    </lineage>
</organism>
<comment type="caution">
    <text evidence="2">The sequence shown here is derived from an EMBL/GenBank/DDBJ whole genome shotgun (WGS) entry which is preliminary data.</text>
</comment>
<dbReference type="Proteomes" id="UP000030012">
    <property type="component" value="Unassembled WGS sequence"/>
</dbReference>
<dbReference type="PROSITE" id="PS51186">
    <property type="entry name" value="GNAT"/>
    <property type="match status" value="1"/>
</dbReference>
<dbReference type="Gene3D" id="3.40.630.30">
    <property type="match status" value="1"/>
</dbReference>
<evidence type="ECO:0000313" key="3">
    <source>
        <dbReference type="Proteomes" id="UP000030012"/>
    </source>
</evidence>
<dbReference type="InterPro" id="IPR051531">
    <property type="entry name" value="N-acetyltransferase"/>
</dbReference>